<dbReference type="SUPFAM" id="SSF57625">
    <property type="entry name" value="Invertebrate chitin-binding proteins"/>
    <property type="match status" value="1"/>
</dbReference>
<feature type="compositionally biased region" description="Polar residues" evidence="1">
    <location>
        <begin position="267"/>
        <end position="276"/>
    </location>
</feature>
<sequence>SMLVLVISVVTLATSTVLAAPQQGYASFLPASPDFTAFLEAQESRLQKQLIPAPARHDESAVGTGNEHHHHDDHGHHGHHDHQTGLQWLRDSVPGEPGQDYPIYWRVPETSFSCEGRLPGYYADTETRCQAFHICNVVEIKSFLCPNGSIFNQQHFTCEWWSSVQCETSPDFYSLNNHIGIVGQESKSWITINGQDFDSRLDAQRAQDVLQQVQQSQQVAHEVPLFPVLQPIAVGSTQKVIDFEFTKPDPREQTSEDHQQVGDVSLQPVQQDTDSVSVGDGSLQEDSGFIAEDVQQVPQDFGLVADVTDVVQPGEDFLPDVTEVVQQGYDLTPPVTEVQQFQQNGDFGSEAKGNGYQVQEDLVPDVPEVVQQVQEDLAPDVPEVVQQVQEDLVPDVPEVVQQVQEDLVPDVPEVVQQVQEDLVPDVTGVVQQVQEDLVPEVTEVVQQVQEDLVPDVPEVVQQVQEDLVPEVTEVVQQVQEDLVPDVTGVVQQVQEDLVPDVTGVVQQVQEDLVPDVTGVVQQVQEDLVPDVTGVVQQVQEDLVPDVTGVVQQVQEDFVPEITEAVHHVQEYLVPEVKDVPQVQQDLDLIQTEVTEGQEVQQDFSHVPEDTERTPETQEVTEIRDDVHQVVDLVPEEEPAVSEVTEDVDHVPEEEPAVSEVTEVVDHVPEEQPAVSEVTEVVDHAHEEQPASEVTEIGQEDQDLAPEVKEVAEEVQYGYEYPPKETGIVLEGQRETDVTSGVVTGVQDIGEGLDSVSEGLDGVSEGLDGVSEGLDGVSEGLDGVSEVLDGVSEGLDGVSEVLNGVSEGLDGASEVLDGVSGLDGVDIRQPQEESNLVPGKEVQPEVPTVPEQVFTQPEQVLPQTGYIIDAPEQVFPQPEQVFHQTEDITSAPEQAFSQPEQVFHQTEDITSAPEQVFPQPEQVFHQTEDITSAPEQVFHETEDITSAPEQVFSQPEQVFHQTEDITSAPEQVFPQPEQVFSQTEDIAGAPEQVFPQPEQVFSQTEDIVGAPEQVFPQPEQVFPQPEQVFPQPEDIGSSQGSQLSLVEPEVETDVISLLPGATDESDLSEVSPVAEVTTECEGHTVDCTPRQVNEITQLYEVPVKGTGASDIEADIRQGSPSGIESGLGEEFIVPGVSQLTPGESFPQEEEHVSLPSELPTEDQLSTDSESETATDDFKEPIQVLPLDAVKTAEDTYEPIQFPVQDQHSLVSPSGESPELSQVSDDVPASVPVESGLEQETRVESGDSTVTGEVVSVGPLLSAFPATHSADFAPQNVTALGQQEIQEGQSVPLEVSEQTFQGQHEELHKFDLTEEITTSPDISDTEQFTDSLIQCSQFVCVSPQQDSEVQHELSTEPILPTGVAETVKEQDFPLDPSLLHEAQDIALGDTEVTEVGSEPVTDVPHPREEPEESDRFDKPQEHTYDTEAPQTLVPSDKTDSLGDSLSLFFQVATDVPEVISETVQPQVLETASETSDDQHPPTLTVTPTAQDSENEIADGFAPESHVVAEQEPTPGSLDHLSVGVDQHEAEAAVEHHVPAAQTIEHQDTIIIFPTQETATLPETQEPVTLIPVTQHDHQDESPTLISDDQAVSATLPSASQDENITFISAPLEDKSHPGDDESAPSQNGAQAAVFPTGPDTDTSFSVFIREGTASELAAGVPTSLFPTELGTKEDTVSLDVSQVVQESQPLQEEVEAVEQPQVRSPPRIPSSYLPPHK</sequence>
<gene>
    <name evidence="4" type="ORF">OTU49_009930</name>
</gene>
<keyword evidence="2" id="KW-0732">Signal</keyword>
<feature type="region of interest" description="Disordered" evidence="1">
    <location>
        <begin position="1139"/>
        <end position="1173"/>
    </location>
</feature>
<feature type="signal peptide" evidence="2">
    <location>
        <begin position="1"/>
        <end position="19"/>
    </location>
</feature>
<feature type="compositionally biased region" description="Basic and acidic residues" evidence="1">
    <location>
        <begin position="55"/>
        <end position="75"/>
    </location>
</feature>
<feature type="region of interest" description="Disordered" evidence="1">
    <location>
        <begin position="1467"/>
        <end position="1490"/>
    </location>
</feature>
<protein>
    <recommendedName>
        <fullName evidence="3">Chitin-binding type-2 domain-containing protein</fullName>
    </recommendedName>
</protein>
<evidence type="ECO:0000313" key="4">
    <source>
        <dbReference type="EMBL" id="KAK8727083.1"/>
    </source>
</evidence>
<feature type="compositionally biased region" description="Basic and acidic residues" evidence="1">
    <location>
        <begin position="248"/>
        <end position="260"/>
    </location>
</feature>
<feature type="region of interest" description="Disordered" evidence="1">
    <location>
        <begin position="1203"/>
        <end position="1224"/>
    </location>
</feature>
<dbReference type="InterPro" id="IPR002557">
    <property type="entry name" value="Chitin-bd_dom"/>
</dbReference>
<name>A0AAW0WHA8_CHEQU</name>
<accession>A0AAW0WHA8</accession>
<feature type="domain" description="Chitin-binding type-2" evidence="3">
    <location>
        <begin position="111"/>
        <end position="168"/>
    </location>
</feature>
<dbReference type="GO" id="GO:0008061">
    <property type="term" value="F:chitin binding"/>
    <property type="evidence" value="ECO:0007669"/>
    <property type="project" value="InterPro"/>
</dbReference>
<dbReference type="PANTHER" id="PTHR22933:SF42">
    <property type="entry name" value="FI18455P1-RELATED"/>
    <property type="match status" value="1"/>
</dbReference>
<organism evidence="4 5">
    <name type="scientific">Cherax quadricarinatus</name>
    <name type="common">Australian red claw crayfish</name>
    <dbReference type="NCBI Taxonomy" id="27406"/>
    <lineage>
        <taxon>Eukaryota</taxon>
        <taxon>Metazoa</taxon>
        <taxon>Ecdysozoa</taxon>
        <taxon>Arthropoda</taxon>
        <taxon>Crustacea</taxon>
        <taxon>Multicrustacea</taxon>
        <taxon>Malacostraca</taxon>
        <taxon>Eumalacostraca</taxon>
        <taxon>Eucarida</taxon>
        <taxon>Decapoda</taxon>
        <taxon>Pleocyemata</taxon>
        <taxon>Astacidea</taxon>
        <taxon>Parastacoidea</taxon>
        <taxon>Parastacidae</taxon>
        <taxon>Cherax</taxon>
    </lineage>
</organism>
<dbReference type="EMBL" id="JARKIK010000077">
    <property type="protein sequence ID" value="KAK8727083.1"/>
    <property type="molecule type" value="Genomic_DNA"/>
</dbReference>
<evidence type="ECO:0000313" key="5">
    <source>
        <dbReference type="Proteomes" id="UP001445076"/>
    </source>
</evidence>
<feature type="region of interest" description="Disordered" evidence="1">
    <location>
        <begin position="51"/>
        <end position="84"/>
    </location>
</feature>
<proteinExistence type="predicted"/>
<feature type="region of interest" description="Disordered" evidence="1">
    <location>
        <begin position="597"/>
        <end position="617"/>
    </location>
</feature>
<dbReference type="SMART" id="SM00494">
    <property type="entry name" value="ChtBD2"/>
    <property type="match status" value="1"/>
</dbReference>
<feature type="region of interest" description="Disordered" evidence="1">
    <location>
        <begin position="248"/>
        <end position="281"/>
    </location>
</feature>
<dbReference type="Proteomes" id="UP001445076">
    <property type="component" value="Unassembled WGS sequence"/>
</dbReference>
<feature type="chain" id="PRO_5043912047" description="Chitin-binding type-2 domain-containing protein" evidence="2">
    <location>
        <begin position="20"/>
        <end position="1715"/>
    </location>
</feature>
<reference evidence="4 5" key="1">
    <citation type="journal article" date="2024" name="BMC Genomics">
        <title>Genome assembly of redclaw crayfish (Cherax quadricarinatus) provides insights into its immune adaptation and hypoxia tolerance.</title>
        <authorList>
            <person name="Liu Z."/>
            <person name="Zheng J."/>
            <person name="Li H."/>
            <person name="Fang K."/>
            <person name="Wang S."/>
            <person name="He J."/>
            <person name="Zhou D."/>
            <person name="Weng S."/>
            <person name="Chi M."/>
            <person name="Gu Z."/>
            <person name="He J."/>
            <person name="Li F."/>
            <person name="Wang M."/>
        </authorList>
    </citation>
    <scope>NUCLEOTIDE SEQUENCE [LARGE SCALE GENOMIC DNA]</scope>
    <source>
        <strain evidence="4">ZL_2023a</strain>
    </source>
</reference>
<evidence type="ECO:0000259" key="3">
    <source>
        <dbReference type="PROSITE" id="PS50940"/>
    </source>
</evidence>
<feature type="compositionally biased region" description="Polar residues" evidence="1">
    <location>
        <begin position="1479"/>
        <end position="1489"/>
    </location>
</feature>
<dbReference type="PANTHER" id="PTHR22933">
    <property type="entry name" value="FI18007P1-RELATED"/>
    <property type="match status" value="1"/>
</dbReference>
<dbReference type="Gene3D" id="2.170.140.10">
    <property type="entry name" value="Chitin binding domain"/>
    <property type="match status" value="1"/>
</dbReference>
<dbReference type="Pfam" id="PF01607">
    <property type="entry name" value="CBM_14"/>
    <property type="match status" value="1"/>
</dbReference>
<feature type="region of interest" description="Disordered" evidence="1">
    <location>
        <begin position="1608"/>
        <end position="1635"/>
    </location>
</feature>
<dbReference type="InterPro" id="IPR036508">
    <property type="entry name" value="Chitin-bd_dom_sf"/>
</dbReference>
<feature type="non-terminal residue" evidence="4">
    <location>
        <position position="1"/>
    </location>
</feature>
<keyword evidence="5" id="KW-1185">Reference proteome</keyword>
<feature type="compositionally biased region" description="Basic and acidic residues" evidence="1">
    <location>
        <begin position="1402"/>
        <end position="1423"/>
    </location>
</feature>
<dbReference type="GO" id="GO:0005576">
    <property type="term" value="C:extracellular region"/>
    <property type="evidence" value="ECO:0007669"/>
    <property type="project" value="InterPro"/>
</dbReference>
<feature type="compositionally biased region" description="Basic and acidic residues" evidence="1">
    <location>
        <begin position="605"/>
        <end position="617"/>
    </location>
</feature>
<feature type="region of interest" description="Disordered" evidence="1">
    <location>
        <begin position="1684"/>
        <end position="1715"/>
    </location>
</feature>
<feature type="region of interest" description="Disordered" evidence="1">
    <location>
        <begin position="1388"/>
        <end position="1437"/>
    </location>
</feature>
<dbReference type="SUPFAM" id="SSF58104">
    <property type="entry name" value="Methyl-accepting chemotaxis protein (MCP) signaling domain"/>
    <property type="match status" value="1"/>
</dbReference>
<feature type="compositionally biased region" description="Polar residues" evidence="1">
    <location>
        <begin position="1203"/>
        <end position="1222"/>
    </location>
</feature>
<comment type="caution">
    <text evidence="4">The sequence shown here is derived from an EMBL/GenBank/DDBJ whole genome shotgun (WGS) entry which is preliminary data.</text>
</comment>
<dbReference type="InterPro" id="IPR052976">
    <property type="entry name" value="Scoloptoxin-like"/>
</dbReference>
<evidence type="ECO:0000256" key="2">
    <source>
        <dbReference type="SAM" id="SignalP"/>
    </source>
</evidence>
<dbReference type="PROSITE" id="PS50940">
    <property type="entry name" value="CHIT_BIND_II"/>
    <property type="match status" value="1"/>
</dbReference>
<evidence type="ECO:0000256" key="1">
    <source>
        <dbReference type="SAM" id="MobiDB-lite"/>
    </source>
</evidence>